<keyword evidence="9" id="KW-1133">Transmembrane helix</keyword>
<dbReference type="Proteomes" id="UP000069632">
    <property type="component" value="Unassembled WGS sequence"/>
</dbReference>
<dbReference type="PANTHER" id="PTHR42755:SF1">
    <property type="entry name" value="3-DEOXY-D-MANNO-OCTULOSONIC ACID TRANSFERASE, MITOCHONDRIAL-RELATED"/>
    <property type="match status" value="1"/>
</dbReference>
<dbReference type="InterPro" id="IPR038107">
    <property type="entry name" value="Glycos_transf_N_sf"/>
</dbReference>
<proteinExistence type="inferred from homology"/>
<evidence type="ECO:0000256" key="8">
    <source>
        <dbReference type="PIRSR" id="PIRSR639901-2"/>
    </source>
</evidence>
<dbReference type="PANTHER" id="PTHR42755">
    <property type="entry name" value="3-DEOXY-MANNO-OCTULOSONATE CYTIDYLYLTRANSFERASE"/>
    <property type="match status" value="1"/>
</dbReference>
<dbReference type="GO" id="GO:0005886">
    <property type="term" value="C:plasma membrane"/>
    <property type="evidence" value="ECO:0007669"/>
    <property type="project" value="UniProtKB-SubCell"/>
</dbReference>
<dbReference type="InterPro" id="IPR007507">
    <property type="entry name" value="Glycos_transf_N"/>
</dbReference>
<dbReference type="UniPathway" id="UPA00958"/>
<accession>A0A128EEL2</accession>
<sequence length="376" mass="43234">MIYNIFCFIIWLISLPFLVILAFKKKYRKSIPARFFLFKNPPFKPCDVHFHACSLGEVNSIINLASKFDKIALTTTTQTGFNKAVSSYKESRFLPFELFLPLWLKKSKVLVVFEAELWLNLVRYAKKNGSYVILLNARISDKSYKRYKKFSFYYKKIFNNIDLVLAQSELDEERLKELGARCTKVVGNVKSANFTKPSKNYAKFSQKLIVIASTHEGEEEKILSNLEFKDDFKIILAPRHPERFNQVDEICKEYTSKFNISYEKFSSNLGLKSDFILLDTLGELVNFYKIADVVVLGGSFIKGVGGHNPIEIAQFNTPLINGEFIDNQKALFCLVEGVNFSNLSNLNELLNMHLNPTNIVQMCDIKAIENIIKEKI</sequence>
<gene>
    <name evidence="11" type="primary">waaA</name>
    <name evidence="11" type="ORF">ERS672216_00651</name>
</gene>
<evidence type="ECO:0000256" key="7">
    <source>
        <dbReference type="PIRSR" id="PIRSR639901-1"/>
    </source>
</evidence>
<evidence type="ECO:0000313" key="11">
    <source>
        <dbReference type="EMBL" id="CZE46977.1"/>
    </source>
</evidence>
<comment type="catalytic activity">
    <reaction evidence="6 9">
        <text>lipid IVA (E. coli) + CMP-3-deoxy-beta-D-manno-octulosonate = alpha-Kdo-(2-&gt;6)-lipid IVA (E. coli) + CMP + H(+)</text>
        <dbReference type="Rhea" id="RHEA:28066"/>
        <dbReference type="ChEBI" id="CHEBI:15378"/>
        <dbReference type="ChEBI" id="CHEBI:58603"/>
        <dbReference type="ChEBI" id="CHEBI:60364"/>
        <dbReference type="ChEBI" id="CHEBI:60377"/>
        <dbReference type="ChEBI" id="CHEBI:85987"/>
        <dbReference type="EC" id="2.4.99.12"/>
    </reaction>
</comment>
<comment type="subcellular location">
    <subcellularLocation>
        <location evidence="9">Cell membrane</location>
    </subcellularLocation>
</comment>
<dbReference type="GO" id="GO:0043842">
    <property type="term" value="F:Kdo transferase activity"/>
    <property type="evidence" value="ECO:0007669"/>
    <property type="project" value="UniProtKB-EC"/>
</dbReference>
<evidence type="ECO:0000256" key="2">
    <source>
        <dbReference type="ARBA" id="ARBA00012621"/>
    </source>
</evidence>
<comment type="pathway">
    <text evidence="1 9">Bacterial outer membrane biogenesis; LPS core biosynthesis.</text>
</comment>
<dbReference type="SUPFAM" id="SSF53756">
    <property type="entry name" value="UDP-Glycosyltransferase/glycogen phosphorylase"/>
    <property type="match status" value="1"/>
</dbReference>
<dbReference type="EC" id="2.4.99.12" evidence="2 9"/>
<evidence type="ECO:0000259" key="10">
    <source>
        <dbReference type="Pfam" id="PF04413"/>
    </source>
</evidence>
<evidence type="ECO:0000256" key="6">
    <source>
        <dbReference type="ARBA" id="ARBA00049183"/>
    </source>
</evidence>
<dbReference type="GO" id="GO:0009245">
    <property type="term" value="P:lipid A biosynthetic process"/>
    <property type="evidence" value="ECO:0007669"/>
    <property type="project" value="TreeGrafter"/>
</dbReference>
<keyword evidence="12" id="KW-1185">Reference proteome</keyword>
<dbReference type="Gene3D" id="3.40.50.2000">
    <property type="entry name" value="Glycogen Phosphorylase B"/>
    <property type="match status" value="1"/>
</dbReference>
<dbReference type="InterPro" id="IPR039901">
    <property type="entry name" value="Kdotransferase"/>
</dbReference>
<dbReference type="GO" id="GO:0009244">
    <property type="term" value="P:lipopolysaccharide core region biosynthetic process"/>
    <property type="evidence" value="ECO:0007669"/>
    <property type="project" value="UniProtKB-UniRule"/>
</dbReference>
<evidence type="ECO:0000256" key="1">
    <source>
        <dbReference type="ARBA" id="ARBA00004713"/>
    </source>
</evidence>
<dbReference type="AlphaFoldDB" id="A0A128EEL2"/>
<keyword evidence="4 9" id="KW-0808">Transferase</keyword>
<feature type="transmembrane region" description="Helical" evidence="9">
    <location>
        <begin position="6"/>
        <end position="23"/>
    </location>
</feature>
<reference evidence="11 12" key="1">
    <citation type="submission" date="2016-02" db="EMBL/GenBank/DDBJ databases">
        <authorList>
            <consortium name="Pathogen Informatics"/>
        </authorList>
    </citation>
    <scope>NUCLEOTIDE SEQUENCE [LARGE SCALE GENOMIC DNA]</scope>
    <source>
        <strain evidence="11 12">RC20</strain>
    </source>
</reference>
<name>A0A128EEL2_9BACT</name>
<comment type="function">
    <text evidence="9">Involved in lipopolysaccharide (LPS) biosynthesis. Catalyzes the transfer of 3-deoxy-D-manno-octulosonate (Kdo) residue(s) from CMP-Kdo to lipid IV(A), the tetraacyldisaccharide-1,4'-bisphosphate precursor of lipid A.</text>
</comment>
<keyword evidence="11" id="KW-0328">Glycosyltransferase</keyword>
<evidence type="ECO:0000256" key="3">
    <source>
        <dbReference type="ARBA" id="ARBA00019077"/>
    </source>
</evidence>
<protein>
    <recommendedName>
        <fullName evidence="3 9">3-deoxy-D-manno-octulosonic acid transferase</fullName>
        <shortName evidence="9">Kdo transferase</shortName>
        <ecNumber evidence="2 9">2.4.99.12</ecNumber>
    </recommendedName>
    <alternativeName>
        <fullName evidence="5 9">Lipid IV(A) 3-deoxy-D-manno-octulosonic acid transferase</fullName>
    </alternativeName>
</protein>
<dbReference type="Pfam" id="PF04413">
    <property type="entry name" value="Glycos_transf_N"/>
    <property type="match status" value="1"/>
</dbReference>
<keyword evidence="9" id="KW-0448">Lipopolysaccharide biosynthesis</keyword>
<evidence type="ECO:0000256" key="4">
    <source>
        <dbReference type="ARBA" id="ARBA00022679"/>
    </source>
</evidence>
<feature type="site" description="Transition state stabilizer" evidence="8">
    <location>
        <position position="114"/>
    </location>
</feature>
<feature type="domain" description="3-deoxy-D-manno-octulosonic-acid transferase N-terminal" evidence="10">
    <location>
        <begin position="31"/>
        <end position="191"/>
    </location>
</feature>
<feature type="active site" description="Proton acceptor" evidence="7">
    <location>
        <position position="57"/>
    </location>
</feature>
<evidence type="ECO:0000256" key="9">
    <source>
        <dbReference type="RuleBase" id="RU365103"/>
    </source>
</evidence>
<keyword evidence="9" id="KW-0812">Transmembrane</keyword>
<dbReference type="RefSeq" id="WP_075540066.1">
    <property type="nucleotide sequence ID" value="NZ_CP053844.1"/>
</dbReference>
<dbReference type="NCBIfam" id="NF004389">
    <property type="entry name" value="PRK05749.1-5"/>
    <property type="match status" value="1"/>
</dbReference>
<organism evidence="11 12">
    <name type="scientific">Campylobacter geochelonis</name>
    <dbReference type="NCBI Taxonomy" id="1780362"/>
    <lineage>
        <taxon>Bacteria</taxon>
        <taxon>Pseudomonadati</taxon>
        <taxon>Campylobacterota</taxon>
        <taxon>Epsilonproteobacteria</taxon>
        <taxon>Campylobacterales</taxon>
        <taxon>Campylobacteraceae</taxon>
        <taxon>Campylobacter</taxon>
    </lineage>
</organism>
<dbReference type="Gene3D" id="3.40.50.11720">
    <property type="entry name" value="3-Deoxy-D-manno-octulosonic-acid transferase, N-terminal domain"/>
    <property type="match status" value="1"/>
</dbReference>
<feature type="site" description="Transition state stabilizer" evidence="8">
    <location>
        <position position="190"/>
    </location>
</feature>
<evidence type="ECO:0000313" key="12">
    <source>
        <dbReference type="Proteomes" id="UP000069632"/>
    </source>
</evidence>
<comment type="similarity">
    <text evidence="9">Belongs to the glycosyltransferase group 1 family.</text>
</comment>
<keyword evidence="9" id="KW-1003">Cell membrane</keyword>
<dbReference type="EMBL" id="FIZP01000002">
    <property type="protein sequence ID" value="CZE46977.1"/>
    <property type="molecule type" value="Genomic_DNA"/>
</dbReference>
<dbReference type="OrthoDB" id="9789797at2"/>
<evidence type="ECO:0000256" key="5">
    <source>
        <dbReference type="ARBA" id="ARBA00031445"/>
    </source>
</evidence>
<keyword evidence="9" id="KW-0472">Membrane</keyword>